<dbReference type="Gene3D" id="1.10.8.260">
    <property type="entry name" value="HI0933 insert domain-like"/>
    <property type="match status" value="1"/>
</dbReference>
<keyword evidence="2" id="KW-0285">Flavoprotein</keyword>
<dbReference type="PRINTS" id="PR00411">
    <property type="entry name" value="PNDRDTASEI"/>
</dbReference>
<dbReference type="InterPro" id="IPR057661">
    <property type="entry name" value="RsdA/BaiN/AoA(So)_Rossmann"/>
</dbReference>
<evidence type="ECO:0000259" key="5">
    <source>
        <dbReference type="Pfam" id="PF22780"/>
    </source>
</evidence>
<dbReference type="NCBIfam" id="TIGR00275">
    <property type="entry name" value="aminoacetone oxidase family FAD-binding enzyme"/>
    <property type="match status" value="1"/>
</dbReference>
<reference evidence="7" key="1">
    <citation type="submission" date="2016-11" db="EMBL/GenBank/DDBJ databases">
        <authorList>
            <person name="Varghese N."/>
            <person name="Submissions S."/>
        </authorList>
    </citation>
    <scope>NUCLEOTIDE SEQUENCE [LARGE SCALE GENOMIC DNA]</scope>
    <source>
        <strain evidence="7">DSM 6637</strain>
    </source>
</reference>
<evidence type="ECO:0000313" key="6">
    <source>
        <dbReference type="EMBL" id="SHL76273.1"/>
    </source>
</evidence>
<dbReference type="AlphaFoldDB" id="A0A1M7DA76"/>
<dbReference type="InterPro" id="IPR055178">
    <property type="entry name" value="RsdA/BaiN/AoA(So)-like_dom"/>
</dbReference>
<dbReference type="EMBL" id="FRCK01000001">
    <property type="protein sequence ID" value="SHL76273.1"/>
    <property type="molecule type" value="Genomic_DNA"/>
</dbReference>
<dbReference type="RefSeq" id="WP_073060664.1">
    <property type="nucleotide sequence ID" value="NZ_FRCK01000001.1"/>
</dbReference>
<sequence>MERADVVILGAGGAGLFCAGSLAGRGLRVVVLDHARAPGEKIRISGGGRCNFTNLGTTHETFLSQVPRFCASALAGFRPEDFVALVDRAGIAWHEKTQGQLFCDGRANQIVQMLVDRMGGAALRLGVAVTGVTPGADGLRVETSAGPLLAAHVVVATGGKSIPKMGATGIGYDIAHATGHRVTDTRPGLVPLTFAEQDLGLSAPLSGIGIEARAALPKAAGRRAIAFQDRLLFTHRGLSGPVILQISSYWRPGEPLALDLAPGHDIAALLKQARAEGGRAQTATLLARLLPDRLAGAVAAELGMTGAPLAAQSDARLEALSRRIHDWRIRPVGTEGYRTAEVTVGGVDCRDLDARSLRSRHVPGLYFVGEVVDVTGWLGGYNFQWAWASGHAAAQAILAS</sequence>
<keyword evidence="7" id="KW-1185">Reference proteome</keyword>
<dbReference type="OrthoDB" id="9773233at2"/>
<name>A0A1M7DA76_9RHOB</name>
<dbReference type="InterPro" id="IPR023166">
    <property type="entry name" value="BaiN-like_dom_sf"/>
</dbReference>
<evidence type="ECO:0000256" key="3">
    <source>
        <dbReference type="ARBA" id="ARBA00022827"/>
    </source>
</evidence>
<comment type="cofactor">
    <cofactor evidence="1">
        <name>FAD</name>
        <dbReference type="ChEBI" id="CHEBI:57692"/>
    </cofactor>
</comment>
<dbReference type="InterPro" id="IPR004792">
    <property type="entry name" value="BaiN-like"/>
</dbReference>
<gene>
    <name evidence="6" type="ORF">SAMN05444389_101229</name>
</gene>
<feature type="domain" description="RsdA/BaiN/AoA(So)-like insert" evidence="5">
    <location>
        <begin position="186"/>
        <end position="342"/>
    </location>
</feature>
<evidence type="ECO:0000259" key="4">
    <source>
        <dbReference type="Pfam" id="PF03486"/>
    </source>
</evidence>
<dbReference type="Pfam" id="PF03486">
    <property type="entry name" value="HI0933_like"/>
    <property type="match status" value="1"/>
</dbReference>
<feature type="domain" description="RsdA/BaiN/AoA(So)-like Rossmann fold-like" evidence="4">
    <location>
        <begin position="5"/>
        <end position="395"/>
    </location>
</feature>
<dbReference type="SUPFAM" id="SSF51905">
    <property type="entry name" value="FAD/NAD(P)-binding domain"/>
    <property type="match status" value="1"/>
</dbReference>
<dbReference type="InterPro" id="IPR036188">
    <property type="entry name" value="FAD/NAD-bd_sf"/>
</dbReference>
<evidence type="ECO:0008006" key="8">
    <source>
        <dbReference type="Google" id="ProtNLM"/>
    </source>
</evidence>
<dbReference type="Pfam" id="PF22780">
    <property type="entry name" value="HI0933_like_1st"/>
    <property type="match status" value="1"/>
</dbReference>
<evidence type="ECO:0000313" key="7">
    <source>
        <dbReference type="Proteomes" id="UP000184444"/>
    </source>
</evidence>
<evidence type="ECO:0000256" key="1">
    <source>
        <dbReference type="ARBA" id="ARBA00001974"/>
    </source>
</evidence>
<dbReference type="SUPFAM" id="SSF160996">
    <property type="entry name" value="HI0933 insert domain-like"/>
    <property type="match status" value="1"/>
</dbReference>
<proteinExistence type="predicted"/>
<protein>
    <recommendedName>
        <fullName evidence="8">Flavoprotein, HI0933 family</fullName>
    </recommendedName>
</protein>
<dbReference type="Proteomes" id="UP000184444">
    <property type="component" value="Unassembled WGS sequence"/>
</dbReference>
<dbReference type="PANTHER" id="PTHR42887">
    <property type="entry name" value="OS12G0638800 PROTEIN"/>
    <property type="match status" value="1"/>
</dbReference>
<organism evidence="6 7">
    <name type="scientific">Paracoccus solventivorans</name>
    <dbReference type="NCBI Taxonomy" id="53463"/>
    <lineage>
        <taxon>Bacteria</taxon>
        <taxon>Pseudomonadati</taxon>
        <taxon>Pseudomonadota</taxon>
        <taxon>Alphaproteobacteria</taxon>
        <taxon>Rhodobacterales</taxon>
        <taxon>Paracoccaceae</taxon>
        <taxon>Paracoccus</taxon>
    </lineage>
</organism>
<dbReference type="PANTHER" id="PTHR42887:SF2">
    <property type="entry name" value="OS12G0638800 PROTEIN"/>
    <property type="match status" value="1"/>
</dbReference>
<keyword evidence="3" id="KW-0274">FAD</keyword>
<dbReference type="Gene3D" id="3.50.50.60">
    <property type="entry name" value="FAD/NAD(P)-binding domain"/>
    <property type="match status" value="1"/>
</dbReference>
<dbReference type="Gene3D" id="2.40.30.10">
    <property type="entry name" value="Translation factors"/>
    <property type="match status" value="1"/>
</dbReference>
<evidence type="ECO:0000256" key="2">
    <source>
        <dbReference type="ARBA" id="ARBA00022630"/>
    </source>
</evidence>
<accession>A0A1M7DA76</accession>